<reference evidence="2" key="1">
    <citation type="journal article" date="2015" name="Nature">
        <title>Complex archaea that bridge the gap between prokaryotes and eukaryotes.</title>
        <authorList>
            <person name="Spang A."/>
            <person name="Saw J.H."/>
            <person name="Jorgensen S.L."/>
            <person name="Zaremba-Niedzwiedzka K."/>
            <person name="Martijn J."/>
            <person name="Lind A.E."/>
            <person name="van Eijk R."/>
            <person name="Schleper C."/>
            <person name="Guy L."/>
            <person name="Ettema T.J."/>
        </authorList>
    </citation>
    <scope>NUCLEOTIDE SEQUENCE</scope>
</reference>
<comment type="caution">
    <text evidence="2">The sequence shown here is derived from an EMBL/GenBank/DDBJ whole genome shotgun (WGS) entry which is preliminary data.</text>
</comment>
<keyword evidence="1" id="KW-1133">Transmembrane helix</keyword>
<feature type="transmembrane region" description="Helical" evidence="1">
    <location>
        <begin position="12"/>
        <end position="33"/>
    </location>
</feature>
<dbReference type="EMBL" id="LAZR01007759">
    <property type="protein sequence ID" value="KKM83141.1"/>
    <property type="molecule type" value="Genomic_DNA"/>
</dbReference>
<proteinExistence type="predicted"/>
<gene>
    <name evidence="2" type="ORF">LCGC14_1312540</name>
</gene>
<organism evidence="2">
    <name type="scientific">marine sediment metagenome</name>
    <dbReference type="NCBI Taxonomy" id="412755"/>
    <lineage>
        <taxon>unclassified sequences</taxon>
        <taxon>metagenomes</taxon>
        <taxon>ecological metagenomes</taxon>
    </lineage>
</organism>
<name>A0A0F9L6Z4_9ZZZZ</name>
<accession>A0A0F9L6Z4</accession>
<keyword evidence="1" id="KW-0472">Membrane</keyword>
<evidence type="ECO:0000256" key="1">
    <source>
        <dbReference type="SAM" id="Phobius"/>
    </source>
</evidence>
<evidence type="ECO:0000313" key="2">
    <source>
        <dbReference type="EMBL" id="KKM83141.1"/>
    </source>
</evidence>
<sequence length="46" mass="4993">MKLRKLAGKIGAVLFFTYLVVVSVGAIVCAYMASKALEAMRQIPHP</sequence>
<protein>
    <submittedName>
        <fullName evidence="2">Uncharacterized protein</fullName>
    </submittedName>
</protein>
<keyword evidence="1" id="KW-0812">Transmembrane</keyword>
<dbReference type="AlphaFoldDB" id="A0A0F9L6Z4"/>